<evidence type="ECO:0000313" key="7">
    <source>
        <dbReference type="EMBL" id="KAK6121304.1"/>
    </source>
</evidence>
<evidence type="ECO:0000256" key="2">
    <source>
        <dbReference type="ARBA" id="ARBA00023015"/>
    </source>
</evidence>
<dbReference type="EMBL" id="JABTTQ020002925">
    <property type="protein sequence ID" value="KAK6121304.1"/>
    <property type="molecule type" value="Genomic_DNA"/>
</dbReference>
<sequence length="358" mass="40290">MKEENKILRNAVEQTMKNYNDLHTKFAMIQQNNLRKDPNKSIFGNEIDRISPLHKDEDDGRENVELVLSLGVSSNRVGKVEGDEEKKEKREEMNKGLISAIQLGHDHQLERNNLGGIMSNINSQPNKRARMNDGCQWRKYGQKIAKGNPCPRAYYRCTVAPGCPVRKQVQRCLEDKAILITTYEGTHNHPLPIGATSMASATSAESSFIMLDSSNPFSSLSSTLNQTHFPYDHNINNPLFVNPYSPNYIPNLRTLNPNYHHDPTKGINGISSSNSMAQLGFSNWMPKQGNFNENTLLSQFFPSPNTIVQDMGHKLLAENMSANIASDPKTFRTHPPPESSNPPLRHAWSPLIGQITWN</sequence>
<comment type="subcellular location">
    <subcellularLocation>
        <location evidence="1">Nucleus</location>
    </subcellularLocation>
</comment>
<proteinExistence type="predicted"/>
<dbReference type="PANTHER" id="PTHR31429">
    <property type="entry name" value="WRKY TRANSCRIPTION FACTOR 36-RELATED"/>
    <property type="match status" value="1"/>
</dbReference>
<dbReference type="Gene3D" id="2.20.25.80">
    <property type="entry name" value="WRKY domain"/>
    <property type="match status" value="1"/>
</dbReference>
<protein>
    <recommendedName>
        <fullName evidence="6">WRKY domain-containing protein</fullName>
    </recommendedName>
</protein>
<keyword evidence="2" id="KW-0805">Transcription regulation</keyword>
<gene>
    <name evidence="7" type="ORF">DH2020_044955</name>
</gene>
<evidence type="ECO:0000259" key="6">
    <source>
        <dbReference type="PROSITE" id="PS50811"/>
    </source>
</evidence>
<dbReference type="SUPFAM" id="SSF118290">
    <property type="entry name" value="WRKY DNA-binding domain"/>
    <property type="match status" value="1"/>
</dbReference>
<keyword evidence="5" id="KW-0539">Nucleus</keyword>
<evidence type="ECO:0000256" key="1">
    <source>
        <dbReference type="ARBA" id="ARBA00004123"/>
    </source>
</evidence>
<evidence type="ECO:0000256" key="3">
    <source>
        <dbReference type="ARBA" id="ARBA00023125"/>
    </source>
</evidence>
<name>A0ABR0UG61_REHGL</name>
<dbReference type="InterPro" id="IPR036576">
    <property type="entry name" value="WRKY_dom_sf"/>
</dbReference>
<evidence type="ECO:0000256" key="5">
    <source>
        <dbReference type="ARBA" id="ARBA00023242"/>
    </source>
</evidence>
<evidence type="ECO:0000256" key="4">
    <source>
        <dbReference type="ARBA" id="ARBA00023163"/>
    </source>
</evidence>
<accession>A0ABR0UG61</accession>
<organism evidence="7 8">
    <name type="scientific">Rehmannia glutinosa</name>
    <name type="common">Chinese foxglove</name>
    <dbReference type="NCBI Taxonomy" id="99300"/>
    <lineage>
        <taxon>Eukaryota</taxon>
        <taxon>Viridiplantae</taxon>
        <taxon>Streptophyta</taxon>
        <taxon>Embryophyta</taxon>
        <taxon>Tracheophyta</taxon>
        <taxon>Spermatophyta</taxon>
        <taxon>Magnoliopsida</taxon>
        <taxon>eudicotyledons</taxon>
        <taxon>Gunneridae</taxon>
        <taxon>Pentapetalae</taxon>
        <taxon>asterids</taxon>
        <taxon>lamiids</taxon>
        <taxon>Lamiales</taxon>
        <taxon>Orobanchaceae</taxon>
        <taxon>Rehmannieae</taxon>
        <taxon>Rehmannia</taxon>
    </lineage>
</organism>
<dbReference type="SMART" id="SM00774">
    <property type="entry name" value="WRKY"/>
    <property type="match status" value="1"/>
</dbReference>
<keyword evidence="3" id="KW-0238">DNA-binding</keyword>
<dbReference type="Pfam" id="PF03106">
    <property type="entry name" value="WRKY"/>
    <property type="match status" value="1"/>
</dbReference>
<dbReference type="PROSITE" id="PS50811">
    <property type="entry name" value="WRKY"/>
    <property type="match status" value="1"/>
</dbReference>
<dbReference type="PANTHER" id="PTHR31429:SF54">
    <property type="entry name" value="WRKY TRANSCRIPTION FACTOR 9-RELATED"/>
    <property type="match status" value="1"/>
</dbReference>
<evidence type="ECO:0000313" key="8">
    <source>
        <dbReference type="Proteomes" id="UP001318860"/>
    </source>
</evidence>
<keyword evidence="8" id="KW-1185">Reference proteome</keyword>
<comment type="caution">
    <text evidence="7">The sequence shown here is derived from an EMBL/GenBank/DDBJ whole genome shotgun (WGS) entry which is preliminary data.</text>
</comment>
<dbReference type="InterPro" id="IPR044810">
    <property type="entry name" value="WRKY_plant"/>
</dbReference>
<dbReference type="InterPro" id="IPR003657">
    <property type="entry name" value="WRKY_dom"/>
</dbReference>
<feature type="domain" description="WRKY" evidence="6">
    <location>
        <begin position="126"/>
        <end position="192"/>
    </location>
</feature>
<reference evidence="7 8" key="1">
    <citation type="journal article" date="2021" name="Comput. Struct. Biotechnol. J.">
        <title>De novo genome assembly of the potent medicinal plant Rehmannia glutinosa using nanopore technology.</title>
        <authorList>
            <person name="Ma L."/>
            <person name="Dong C."/>
            <person name="Song C."/>
            <person name="Wang X."/>
            <person name="Zheng X."/>
            <person name="Niu Y."/>
            <person name="Chen S."/>
            <person name="Feng W."/>
        </authorList>
    </citation>
    <scope>NUCLEOTIDE SEQUENCE [LARGE SCALE GENOMIC DNA]</scope>
    <source>
        <strain evidence="7">DH-2019</strain>
    </source>
</reference>
<keyword evidence="4" id="KW-0804">Transcription</keyword>
<dbReference type="Proteomes" id="UP001318860">
    <property type="component" value="Unassembled WGS sequence"/>
</dbReference>